<evidence type="ECO:0000313" key="2">
    <source>
        <dbReference type="EMBL" id="MBB5897087.1"/>
    </source>
</evidence>
<name>A0A7W9KR43_9PSEU</name>
<proteinExistence type="predicted"/>
<comment type="caution">
    <text evidence="2">The sequence shown here is derived from an EMBL/GenBank/DDBJ whole genome shotgun (WGS) entry which is preliminary data.</text>
</comment>
<keyword evidence="3" id="KW-1185">Reference proteome</keyword>
<dbReference type="EMBL" id="JACHIR010000002">
    <property type="protein sequence ID" value="MBB5897087.1"/>
    <property type="molecule type" value="Genomic_DNA"/>
</dbReference>
<accession>A0A7W9KR43</accession>
<sequence length="123" mass="13045">MLAAPQTVWLDDDTFGRELRAYVTEVAAALGVGPESTMVDATTPASAYLALDGSTPAFPDRDLALLWDERVGWSAVVETRSGDDLVLGRPDPVHGVRPAPEVLVRFVRAVRAGDIGIAQSLTG</sequence>
<dbReference type="RefSeq" id="WP_184869551.1">
    <property type="nucleotide sequence ID" value="NZ_BAAAWY010000076.1"/>
</dbReference>
<reference evidence="2 3" key="1">
    <citation type="submission" date="2020-08" db="EMBL/GenBank/DDBJ databases">
        <title>Sequencing the genomes of 1000 actinobacteria strains.</title>
        <authorList>
            <person name="Klenk H.-P."/>
        </authorList>
    </citation>
    <scope>NUCLEOTIDE SEQUENCE [LARGE SCALE GENOMIC DNA]</scope>
    <source>
        <strain evidence="2 3">DSM 43851</strain>
    </source>
</reference>
<evidence type="ECO:0000313" key="3">
    <source>
        <dbReference type="Proteomes" id="UP000585638"/>
    </source>
</evidence>
<organism evidence="2 3">
    <name type="scientific">Kutzneria kofuensis</name>
    <dbReference type="NCBI Taxonomy" id="103725"/>
    <lineage>
        <taxon>Bacteria</taxon>
        <taxon>Bacillati</taxon>
        <taxon>Actinomycetota</taxon>
        <taxon>Actinomycetes</taxon>
        <taxon>Pseudonocardiales</taxon>
        <taxon>Pseudonocardiaceae</taxon>
        <taxon>Kutzneria</taxon>
    </lineage>
</organism>
<gene>
    <name evidence="2" type="ORF">BJ998_008346</name>
</gene>
<dbReference type="Proteomes" id="UP000585638">
    <property type="component" value="Unassembled WGS sequence"/>
</dbReference>
<feature type="domain" description="DUF6292" evidence="1">
    <location>
        <begin position="22"/>
        <end position="108"/>
    </location>
</feature>
<dbReference type="Pfam" id="PF19809">
    <property type="entry name" value="DUF6292"/>
    <property type="match status" value="1"/>
</dbReference>
<dbReference type="AlphaFoldDB" id="A0A7W9KR43"/>
<protein>
    <recommendedName>
        <fullName evidence="1">DUF6292 domain-containing protein</fullName>
    </recommendedName>
</protein>
<evidence type="ECO:0000259" key="1">
    <source>
        <dbReference type="Pfam" id="PF19809"/>
    </source>
</evidence>
<dbReference type="InterPro" id="IPR046259">
    <property type="entry name" value="DUF6292"/>
</dbReference>